<evidence type="ECO:0000256" key="5">
    <source>
        <dbReference type="ARBA" id="ARBA00022771"/>
    </source>
</evidence>
<dbReference type="GO" id="GO:0006284">
    <property type="term" value="P:base-excision repair"/>
    <property type="evidence" value="ECO:0007669"/>
    <property type="project" value="TreeGrafter"/>
</dbReference>
<dbReference type="GO" id="GO:1901255">
    <property type="term" value="P:nucleotide-excision repair involved in interstrand cross-link repair"/>
    <property type="evidence" value="ECO:0007669"/>
    <property type="project" value="TreeGrafter"/>
</dbReference>
<evidence type="ECO:0000259" key="10">
    <source>
        <dbReference type="Pfam" id="PF05181"/>
    </source>
</evidence>
<dbReference type="Proteomes" id="UP000887565">
    <property type="component" value="Unplaced"/>
</dbReference>
<dbReference type="Pfam" id="PF01286">
    <property type="entry name" value="XPA_N"/>
    <property type="match status" value="1"/>
</dbReference>
<proteinExistence type="inferred from homology"/>
<keyword evidence="7" id="KW-0238">DNA-binding</keyword>
<dbReference type="Pfam" id="PF05181">
    <property type="entry name" value="XPA_C"/>
    <property type="match status" value="1"/>
</dbReference>
<keyword evidence="9" id="KW-0539">Nucleus</keyword>
<keyword evidence="5" id="KW-0863">Zinc-finger</keyword>
<dbReference type="InterPro" id="IPR009061">
    <property type="entry name" value="DNA-bd_dom_put_sf"/>
</dbReference>
<evidence type="ECO:0000256" key="9">
    <source>
        <dbReference type="ARBA" id="ARBA00023242"/>
    </source>
</evidence>
<evidence type="ECO:0000256" key="3">
    <source>
        <dbReference type="ARBA" id="ARBA00022723"/>
    </source>
</evidence>
<dbReference type="FunFam" id="3.90.530.10:FF:000001">
    <property type="entry name" value="DNA repair protein complementing XP-A cells"/>
    <property type="match status" value="1"/>
</dbReference>
<evidence type="ECO:0000313" key="12">
    <source>
        <dbReference type="WBParaSite" id="nRc.2.0.1.t39143-RA"/>
    </source>
</evidence>
<name>A0A915KM78_ROMCU</name>
<accession>A0A915KM78</accession>
<evidence type="ECO:0000256" key="7">
    <source>
        <dbReference type="ARBA" id="ARBA00023125"/>
    </source>
</evidence>
<dbReference type="InterPro" id="IPR022656">
    <property type="entry name" value="XPA_C"/>
</dbReference>
<dbReference type="GO" id="GO:0070914">
    <property type="term" value="P:UV-damage excision repair"/>
    <property type="evidence" value="ECO:0007669"/>
    <property type="project" value="TreeGrafter"/>
</dbReference>
<dbReference type="CDD" id="cd21076">
    <property type="entry name" value="DBD_XPA"/>
    <property type="match status" value="1"/>
</dbReference>
<sequence>YLLLDVLKQSQPSYSKAGGFLTEDSRNFEQNLKWKRKYCDFSDSEDNENDKLEILGESSSTIDNDNNNEGGFLSGYAEDGGRICRDCEKSFSSSYLLTYFKHPVCDDCKNTKDVHLLITRTDAKQEFLLKDMDFDKRKPRLRFISRKNPHNARWGDMRLYLRSQVEKRAAEIWGSIEAMQEAKERRDANRTTLKHKRFEKKLKQLRQQVRSDLYAKPLKSHEHEYGEEICDTGNTFYKLCKTCSHKFEYEKL</sequence>
<dbReference type="AlphaFoldDB" id="A0A915KM78"/>
<dbReference type="GO" id="GO:0000715">
    <property type="term" value="P:nucleotide-excision repair, DNA damage recognition"/>
    <property type="evidence" value="ECO:0007669"/>
    <property type="project" value="TreeGrafter"/>
</dbReference>
<dbReference type="PANTHER" id="PTHR10142:SF0">
    <property type="entry name" value="DNA REPAIR PROTEIN COMPLEMENTING XP-A CELLS"/>
    <property type="match status" value="1"/>
</dbReference>
<dbReference type="PANTHER" id="PTHR10142">
    <property type="entry name" value="DNA REPAIR PROTEIN COMPLEMENTING XP-A CELLS"/>
    <property type="match status" value="1"/>
</dbReference>
<dbReference type="GO" id="GO:0000110">
    <property type="term" value="C:nucleotide-excision repair factor 1 complex"/>
    <property type="evidence" value="ECO:0007669"/>
    <property type="project" value="TreeGrafter"/>
</dbReference>
<dbReference type="InterPro" id="IPR037129">
    <property type="entry name" value="XPA_sf"/>
</dbReference>
<comment type="subcellular location">
    <subcellularLocation>
        <location evidence="1">Nucleus</location>
    </subcellularLocation>
</comment>
<evidence type="ECO:0000256" key="8">
    <source>
        <dbReference type="ARBA" id="ARBA00023204"/>
    </source>
</evidence>
<evidence type="ECO:0000256" key="6">
    <source>
        <dbReference type="ARBA" id="ARBA00022833"/>
    </source>
</evidence>
<dbReference type="OMA" id="EFGEDTY"/>
<dbReference type="WBParaSite" id="nRc.2.0.1.t39143-RA">
    <property type="protein sequence ID" value="nRc.2.0.1.t39143-RA"/>
    <property type="gene ID" value="nRc.2.0.1.g39143"/>
</dbReference>
<keyword evidence="8" id="KW-0234">DNA repair</keyword>
<keyword evidence="3" id="KW-0479">Metal-binding</keyword>
<evidence type="ECO:0000256" key="1">
    <source>
        <dbReference type="ARBA" id="ARBA00004123"/>
    </source>
</evidence>
<dbReference type="SUPFAM" id="SSF46955">
    <property type="entry name" value="Putative DNA-binding domain"/>
    <property type="match status" value="1"/>
</dbReference>
<protein>
    <submittedName>
        <fullName evidence="12">XPA C-terminal domain-containing protein</fullName>
    </submittedName>
</protein>
<dbReference type="Gene3D" id="3.90.530.10">
    <property type="entry name" value="XPA C-terminal domain"/>
    <property type="match status" value="1"/>
</dbReference>
<keyword evidence="6" id="KW-0862">Zinc</keyword>
<keyword evidence="4" id="KW-0227">DNA damage</keyword>
<evidence type="ECO:0000313" key="11">
    <source>
        <dbReference type="Proteomes" id="UP000887565"/>
    </source>
</evidence>
<dbReference type="InterPro" id="IPR000465">
    <property type="entry name" value="XPA/RAD14"/>
</dbReference>
<evidence type="ECO:0000256" key="2">
    <source>
        <dbReference type="ARBA" id="ARBA00005548"/>
    </source>
</evidence>
<dbReference type="NCBIfam" id="TIGR00598">
    <property type="entry name" value="rad14"/>
    <property type="match status" value="1"/>
</dbReference>
<dbReference type="GO" id="GO:0003684">
    <property type="term" value="F:damaged DNA binding"/>
    <property type="evidence" value="ECO:0007669"/>
    <property type="project" value="InterPro"/>
</dbReference>
<comment type="similarity">
    <text evidence="2">Belongs to the XPA family.</text>
</comment>
<organism evidence="11 12">
    <name type="scientific">Romanomermis culicivorax</name>
    <name type="common">Nematode worm</name>
    <dbReference type="NCBI Taxonomy" id="13658"/>
    <lineage>
        <taxon>Eukaryota</taxon>
        <taxon>Metazoa</taxon>
        <taxon>Ecdysozoa</taxon>
        <taxon>Nematoda</taxon>
        <taxon>Enoplea</taxon>
        <taxon>Dorylaimia</taxon>
        <taxon>Mermithida</taxon>
        <taxon>Mermithoidea</taxon>
        <taxon>Mermithidae</taxon>
        <taxon>Romanomermis</taxon>
    </lineage>
</organism>
<dbReference type="GO" id="GO:0008270">
    <property type="term" value="F:zinc ion binding"/>
    <property type="evidence" value="ECO:0007669"/>
    <property type="project" value="UniProtKB-KW"/>
</dbReference>
<dbReference type="SUPFAM" id="SSF57716">
    <property type="entry name" value="Glucocorticoid receptor-like (DNA-binding domain)"/>
    <property type="match status" value="1"/>
</dbReference>
<keyword evidence="11" id="KW-1185">Reference proteome</keyword>
<reference evidence="12" key="1">
    <citation type="submission" date="2022-11" db="UniProtKB">
        <authorList>
            <consortium name="WormBaseParasite"/>
        </authorList>
    </citation>
    <scope>IDENTIFICATION</scope>
</reference>
<dbReference type="InterPro" id="IPR022652">
    <property type="entry name" value="Znf_XPA_CS"/>
</dbReference>
<feature type="domain" description="XPA C-terminal" evidence="10">
    <location>
        <begin position="115"/>
        <end position="165"/>
    </location>
</feature>
<evidence type="ECO:0000256" key="4">
    <source>
        <dbReference type="ARBA" id="ARBA00022763"/>
    </source>
</evidence>